<keyword evidence="3" id="KW-1185">Reference proteome</keyword>
<dbReference type="RefSeq" id="WP_215233928.1">
    <property type="nucleotide sequence ID" value="NZ_CAJRAU010000003.1"/>
</dbReference>
<evidence type="ECO:0000313" key="2">
    <source>
        <dbReference type="EMBL" id="CAG5069848.1"/>
    </source>
</evidence>
<feature type="domain" description="N-acetyltransferase" evidence="1">
    <location>
        <begin position="11"/>
        <end position="164"/>
    </location>
</feature>
<dbReference type="Proteomes" id="UP000679725">
    <property type="component" value="Unassembled WGS sequence"/>
</dbReference>
<gene>
    <name evidence="2" type="ORF">DYBT9623_02585</name>
</gene>
<dbReference type="SUPFAM" id="SSF55729">
    <property type="entry name" value="Acyl-CoA N-acyltransferases (Nat)"/>
    <property type="match status" value="1"/>
</dbReference>
<name>A0ABM8UQR7_9BACT</name>
<protein>
    <recommendedName>
        <fullName evidence="1">N-acetyltransferase domain-containing protein</fullName>
    </recommendedName>
</protein>
<accession>A0ABM8UQR7</accession>
<dbReference type="InterPro" id="IPR051531">
    <property type="entry name" value="N-acetyltransferase"/>
</dbReference>
<dbReference type="Gene3D" id="3.40.630.30">
    <property type="match status" value="1"/>
</dbReference>
<dbReference type="InterPro" id="IPR016181">
    <property type="entry name" value="Acyl_CoA_acyltransferase"/>
</dbReference>
<dbReference type="EMBL" id="CAJRAU010000003">
    <property type="protein sequence ID" value="CAG5069848.1"/>
    <property type="molecule type" value="Genomic_DNA"/>
</dbReference>
<sequence>MKIKPIRIGRFLLTKMTASDGEKYHQLSDDEEVMKYVTGYALNREESDKMLSVMLAEHGDDTYLGRYFIEEVVTGELIGAAKLDQVGSEIEIGYRIQKAHWHKGIATEIAEGLIRFSRGTLNAKTVIAFVNIDNAPSIRVLEKAGMKNVQTIEDIDEVKYKFIHSTQPQSAIGKAFHGFFRWFNSKN</sequence>
<reference evidence="2 3" key="1">
    <citation type="submission" date="2021-04" db="EMBL/GenBank/DDBJ databases">
        <authorList>
            <person name="Rodrigo-Torres L."/>
            <person name="Arahal R. D."/>
            <person name="Lucena T."/>
        </authorList>
    </citation>
    <scope>NUCLEOTIDE SEQUENCE [LARGE SCALE GENOMIC DNA]</scope>
    <source>
        <strain evidence="2 3">CECT 9623</strain>
    </source>
</reference>
<organism evidence="2 3">
    <name type="scientific">Dyadobacter linearis</name>
    <dbReference type="NCBI Taxonomy" id="2823330"/>
    <lineage>
        <taxon>Bacteria</taxon>
        <taxon>Pseudomonadati</taxon>
        <taxon>Bacteroidota</taxon>
        <taxon>Cytophagia</taxon>
        <taxon>Cytophagales</taxon>
        <taxon>Spirosomataceae</taxon>
        <taxon>Dyadobacter</taxon>
    </lineage>
</organism>
<dbReference type="InterPro" id="IPR000182">
    <property type="entry name" value="GNAT_dom"/>
</dbReference>
<proteinExistence type="predicted"/>
<comment type="caution">
    <text evidence="2">The sequence shown here is derived from an EMBL/GenBank/DDBJ whole genome shotgun (WGS) entry which is preliminary data.</text>
</comment>
<dbReference type="Pfam" id="PF13302">
    <property type="entry name" value="Acetyltransf_3"/>
    <property type="match status" value="1"/>
</dbReference>
<dbReference type="PANTHER" id="PTHR43792">
    <property type="entry name" value="GNAT FAMILY, PUTATIVE (AFU_ORTHOLOGUE AFUA_3G00765)-RELATED-RELATED"/>
    <property type="match status" value="1"/>
</dbReference>
<dbReference type="PANTHER" id="PTHR43792:SF1">
    <property type="entry name" value="N-ACETYLTRANSFERASE DOMAIN-CONTAINING PROTEIN"/>
    <property type="match status" value="1"/>
</dbReference>
<dbReference type="PROSITE" id="PS51186">
    <property type="entry name" value="GNAT"/>
    <property type="match status" value="1"/>
</dbReference>
<evidence type="ECO:0000259" key="1">
    <source>
        <dbReference type="PROSITE" id="PS51186"/>
    </source>
</evidence>
<evidence type="ECO:0000313" key="3">
    <source>
        <dbReference type="Proteomes" id="UP000679725"/>
    </source>
</evidence>